<dbReference type="AlphaFoldDB" id="A0A7J0GJD7"/>
<feature type="compositionally biased region" description="Basic and acidic residues" evidence="1">
    <location>
        <begin position="107"/>
        <end position="116"/>
    </location>
</feature>
<comment type="caution">
    <text evidence="3">The sequence shown here is derived from an EMBL/GenBank/DDBJ whole genome shotgun (WGS) entry which is preliminary data.</text>
</comment>
<dbReference type="OrthoDB" id="10390810at2759"/>
<evidence type="ECO:0000256" key="1">
    <source>
        <dbReference type="SAM" id="MobiDB-lite"/>
    </source>
</evidence>
<keyword evidence="2" id="KW-0732">Signal</keyword>
<sequence>MKSSLSSTIPLIRRLQIFTIFLLLVVLPSSSAQVFPNPKSPETSFSHRLHRHILRSCNTIWYYDLPRIPHRPPLPPVLLPPPIDEIDPRYGVEKRLLAISKFVFEETKRSGDRGGEDSGSSKNKRGNSQYQ</sequence>
<dbReference type="Proteomes" id="UP000585474">
    <property type="component" value="Unassembled WGS sequence"/>
</dbReference>
<evidence type="ECO:0000313" key="4">
    <source>
        <dbReference type="Proteomes" id="UP000585474"/>
    </source>
</evidence>
<organism evidence="3 4">
    <name type="scientific">Actinidia rufa</name>
    <dbReference type="NCBI Taxonomy" id="165716"/>
    <lineage>
        <taxon>Eukaryota</taxon>
        <taxon>Viridiplantae</taxon>
        <taxon>Streptophyta</taxon>
        <taxon>Embryophyta</taxon>
        <taxon>Tracheophyta</taxon>
        <taxon>Spermatophyta</taxon>
        <taxon>Magnoliopsida</taxon>
        <taxon>eudicotyledons</taxon>
        <taxon>Gunneridae</taxon>
        <taxon>Pentapetalae</taxon>
        <taxon>asterids</taxon>
        <taxon>Ericales</taxon>
        <taxon>Actinidiaceae</taxon>
        <taxon>Actinidia</taxon>
    </lineage>
</organism>
<keyword evidence="4" id="KW-1185">Reference proteome</keyword>
<reference evidence="3 4" key="1">
    <citation type="submission" date="2019-07" db="EMBL/GenBank/DDBJ databases">
        <title>De Novo Assembly of kiwifruit Actinidia rufa.</title>
        <authorList>
            <person name="Sugita-Konishi S."/>
            <person name="Sato K."/>
            <person name="Mori E."/>
            <person name="Abe Y."/>
            <person name="Kisaki G."/>
            <person name="Hamano K."/>
            <person name="Suezawa K."/>
            <person name="Otani M."/>
            <person name="Fukuda T."/>
            <person name="Manabe T."/>
            <person name="Gomi K."/>
            <person name="Tabuchi M."/>
            <person name="Akimitsu K."/>
            <person name="Kataoka I."/>
        </authorList>
    </citation>
    <scope>NUCLEOTIDE SEQUENCE [LARGE SCALE GENOMIC DNA]</scope>
    <source>
        <strain evidence="4">cv. Fuchu</strain>
    </source>
</reference>
<feature type="region of interest" description="Disordered" evidence="1">
    <location>
        <begin position="107"/>
        <end position="131"/>
    </location>
</feature>
<feature type="signal peptide" evidence="2">
    <location>
        <begin position="1"/>
        <end position="32"/>
    </location>
</feature>
<name>A0A7J0GJD7_9ERIC</name>
<accession>A0A7J0GJD7</accession>
<gene>
    <name evidence="3" type="ORF">Acr_22g0002830</name>
</gene>
<evidence type="ECO:0000313" key="3">
    <source>
        <dbReference type="EMBL" id="GFZ10885.1"/>
    </source>
</evidence>
<feature type="chain" id="PRO_5029566362" evidence="2">
    <location>
        <begin position="33"/>
        <end position="131"/>
    </location>
</feature>
<protein>
    <submittedName>
        <fullName evidence="3">Uncharacterized protein</fullName>
    </submittedName>
</protein>
<evidence type="ECO:0000256" key="2">
    <source>
        <dbReference type="SAM" id="SignalP"/>
    </source>
</evidence>
<proteinExistence type="predicted"/>
<dbReference type="EMBL" id="BJWL01000022">
    <property type="protein sequence ID" value="GFZ10885.1"/>
    <property type="molecule type" value="Genomic_DNA"/>
</dbReference>